<name>A0A2U1NGZ1_ARTAN</name>
<comment type="caution">
    <text evidence="1">The sequence shown here is derived from an EMBL/GenBank/DDBJ whole genome shotgun (WGS) entry which is preliminary data.</text>
</comment>
<accession>A0A2U1NGZ1</accession>
<organism evidence="1 2">
    <name type="scientific">Artemisia annua</name>
    <name type="common">Sweet wormwood</name>
    <dbReference type="NCBI Taxonomy" id="35608"/>
    <lineage>
        <taxon>Eukaryota</taxon>
        <taxon>Viridiplantae</taxon>
        <taxon>Streptophyta</taxon>
        <taxon>Embryophyta</taxon>
        <taxon>Tracheophyta</taxon>
        <taxon>Spermatophyta</taxon>
        <taxon>Magnoliopsida</taxon>
        <taxon>eudicotyledons</taxon>
        <taxon>Gunneridae</taxon>
        <taxon>Pentapetalae</taxon>
        <taxon>asterids</taxon>
        <taxon>campanulids</taxon>
        <taxon>Asterales</taxon>
        <taxon>Asteraceae</taxon>
        <taxon>Asteroideae</taxon>
        <taxon>Anthemideae</taxon>
        <taxon>Artemisiinae</taxon>
        <taxon>Artemisia</taxon>
    </lineage>
</organism>
<proteinExistence type="predicted"/>
<sequence>MVSVGHMNEMDVLKVSLLIYSSKPELRFQYVAFYLARSSVSVTDKGKNKIGCHSASDFPSPATAKQGSVSVGMESVCGTFSSISAAFSSTTVCAAAFGDGGNYSGPMMLDFSEQTVRPVSDIYVDPYTLSTNTFTDTNRPCSLIGHLRPASNRGQLLRTGANSQVLGLPAVPHLRPLNVVSSLSTDTMDIRPHGPKVLALAAVPRCRSSIRYAPVVRPQGLASPMVSSNVAARVTVTQPMDTGTVCSGLMHLRIVDWGLQTKALQTWTKTQGPTNSEVVGDKDVSGITRRGEGNEPINVCLTTGQHRPETKMLSRMFTEMPTMSSMLSAYDSLSTSMMLFRTMYDQIVPTQVQSYLIGVVKCYWKKPKASDKLTLLFEETDGRSPNDMFYAVEDFLSNKITRDSKHLK</sequence>
<protein>
    <submittedName>
        <fullName evidence="1">P-loop containing nucleoside triphosphate hydrolases superfamily protein</fullName>
    </submittedName>
</protein>
<dbReference type="AlphaFoldDB" id="A0A2U1NGZ1"/>
<dbReference type="GO" id="GO:0016787">
    <property type="term" value="F:hydrolase activity"/>
    <property type="evidence" value="ECO:0007669"/>
    <property type="project" value="UniProtKB-KW"/>
</dbReference>
<reference evidence="1 2" key="1">
    <citation type="journal article" date="2018" name="Mol. Plant">
        <title>The genome of Artemisia annua provides insight into the evolution of Asteraceae family and artemisinin biosynthesis.</title>
        <authorList>
            <person name="Shen Q."/>
            <person name="Zhang L."/>
            <person name="Liao Z."/>
            <person name="Wang S."/>
            <person name="Yan T."/>
            <person name="Shi P."/>
            <person name="Liu M."/>
            <person name="Fu X."/>
            <person name="Pan Q."/>
            <person name="Wang Y."/>
            <person name="Lv Z."/>
            <person name="Lu X."/>
            <person name="Zhang F."/>
            <person name="Jiang W."/>
            <person name="Ma Y."/>
            <person name="Chen M."/>
            <person name="Hao X."/>
            <person name="Li L."/>
            <person name="Tang Y."/>
            <person name="Lv G."/>
            <person name="Zhou Y."/>
            <person name="Sun X."/>
            <person name="Brodelius P.E."/>
            <person name="Rose J.K.C."/>
            <person name="Tang K."/>
        </authorList>
    </citation>
    <scope>NUCLEOTIDE SEQUENCE [LARGE SCALE GENOMIC DNA]</scope>
    <source>
        <strain evidence="2">cv. Huhao1</strain>
        <tissue evidence="1">Leaf</tissue>
    </source>
</reference>
<keyword evidence="1" id="KW-0378">Hydrolase</keyword>
<dbReference type="EMBL" id="PKPP01002853">
    <property type="protein sequence ID" value="PWA72726.1"/>
    <property type="molecule type" value="Genomic_DNA"/>
</dbReference>
<dbReference type="STRING" id="35608.A0A2U1NGZ1"/>
<dbReference type="Proteomes" id="UP000245207">
    <property type="component" value="Unassembled WGS sequence"/>
</dbReference>
<gene>
    <name evidence="1" type="ORF">CTI12_AA266050</name>
</gene>
<evidence type="ECO:0000313" key="2">
    <source>
        <dbReference type="Proteomes" id="UP000245207"/>
    </source>
</evidence>
<evidence type="ECO:0000313" key="1">
    <source>
        <dbReference type="EMBL" id="PWA72726.1"/>
    </source>
</evidence>
<keyword evidence="2" id="KW-1185">Reference proteome</keyword>